<name>A0A1M4PLN0_9FIRM</name>
<dbReference type="CDD" id="cd00332">
    <property type="entry name" value="PAL-HAL"/>
    <property type="match status" value="1"/>
</dbReference>
<evidence type="ECO:0000256" key="1">
    <source>
        <dbReference type="ARBA" id="ARBA00023239"/>
    </source>
</evidence>
<sequence>MRLVKQKKIILDGKHLTVEQVVEVAREGVQVEIHPKAFATAEASRAVVLGLINSDKQIYGLNTGVGANKDNKILPEEYRAFNERIIHSHCVALPPFADKATVRATMLCRLNGFLNGVAGVQTEILTMLKDFLNYGIHPRIPERGSVGMADLGNMAYVGLAMIGEGNVEYNGSNIPAMEALKKYNLAPIVLGPKDALSIVSSNAYSVGKAALLCADIEDLMDMADIIYAMGYEAQGYNPMFIDKRSARNRPLKGQHDSLKKVRECLEDSHLWNCDNETLLGALSYKSSCAIHGAIRDSLYYIQSMLPLYINSSDDCPMVLIEEKEMISTDNFIVTGLAIAYEMMGIALAHLSKLICNRILRLDNDLFSNLPRFLRPDTNVISFSTIQKTISALDTEIRHLANPVSLDYLPTANETEDHGCNTSYVMSKTEKIVDLLYYLLGIELMHNAQAADLSGKLPTGKGTRYAYDVVRNVIMFLEDDDRDLGAEMEKVYKVVREKEIILPGDRRYTVC</sequence>
<dbReference type="Proteomes" id="UP000245423">
    <property type="component" value="Chromosome 1"/>
</dbReference>
<dbReference type="Gene3D" id="1.10.275.10">
    <property type="entry name" value="Fumarase/aspartase (N-terminal domain)"/>
    <property type="match status" value="1"/>
</dbReference>
<dbReference type="InterPro" id="IPR024083">
    <property type="entry name" value="Fumarase/histidase_N"/>
</dbReference>
<organism evidence="2 3">
    <name type="scientific">[Clostridium] ultunense Esp</name>
    <dbReference type="NCBI Taxonomy" id="1288971"/>
    <lineage>
        <taxon>Bacteria</taxon>
        <taxon>Bacillati</taxon>
        <taxon>Bacillota</taxon>
        <taxon>Tissierellia</taxon>
        <taxon>Tissierellales</taxon>
        <taxon>Tepidimicrobiaceae</taxon>
        <taxon>Schnuerera</taxon>
    </lineage>
</organism>
<dbReference type="InterPro" id="IPR001106">
    <property type="entry name" value="Aromatic_Lyase"/>
</dbReference>
<reference evidence="2 3" key="1">
    <citation type="submission" date="2016-11" db="EMBL/GenBank/DDBJ databases">
        <authorList>
            <person name="Manzoor S."/>
        </authorList>
    </citation>
    <scope>NUCLEOTIDE SEQUENCE [LARGE SCALE GENOMIC DNA]</scope>
    <source>
        <strain evidence="2">Clostridium ultunense strain Esp</strain>
    </source>
</reference>
<dbReference type="InterPro" id="IPR008948">
    <property type="entry name" value="L-Aspartase-like"/>
</dbReference>
<dbReference type="SUPFAM" id="SSF48557">
    <property type="entry name" value="L-aspartase-like"/>
    <property type="match status" value="1"/>
</dbReference>
<keyword evidence="1 2" id="KW-0456">Lyase</keyword>
<keyword evidence="3" id="KW-1185">Reference proteome</keyword>
<gene>
    <name evidence="2" type="ORF">CUESP1_0992</name>
</gene>
<dbReference type="GO" id="GO:0016841">
    <property type="term" value="F:ammonia-lyase activity"/>
    <property type="evidence" value="ECO:0007669"/>
    <property type="project" value="UniProtKB-ARBA"/>
</dbReference>
<dbReference type="PANTHER" id="PTHR10362">
    <property type="entry name" value="HISTIDINE AMMONIA-LYASE"/>
    <property type="match status" value="1"/>
</dbReference>
<evidence type="ECO:0000313" key="3">
    <source>
        <dbReference type="Proteomes" id="UP000245423"/>
    </source>
</evidence>
<dbReference type="EMBL" id="LT669839">
    <property type="protein sequence ID" value="SHD76368.1"/>
    <property type="molecule type" value="Genomic_DNA"/>
</dbReference>
<proteinExistence type="predicted"/>
<dbReference type="AlphaFoldDB" id="A0A1M4PLN0"/>
<accession>A0A1M4PLN0</accession>
<dbReference type="Gene3D" id="1.20.200.10">
    <property type="entry name" value="Fumarase/aspartase (Central domain)"/>
    <property type="match status" value="1"/>
</dbReference>
<dbReference type="Pfam" id="PF00221">
    <property type="entry name" value="Lyase_aromatic"/>
    <property type="match status" value="1"/>
</dbReference>
<protein>
    <submittedName>
        <fullName evidence="2">Phenylalanine ammonia-lyase</fullName>
    </submittedName>
</protein>
<evidence type="ECO:0000313" key="2">
    <source>
        <dbReference type="EMBL" id="SHD76368.1"/>
    </source>
</evidence>